<dbReference type="Gene3D" id="1.25.40.20">
    <property type="entry name" value="Ankyrin repeat-containing domain"/>
    <property type="match status" value="2"/>
</dbReference>
<feature type="transmembrane region" description="Helical" evidence="5">
    <location>
        <begin position="1815"/>
        <end position="1835"/>
    </location>
</feature>
<dbReference type="EMBL" id="CADCXV010000739">
    <property type="protein sequence ID" value="CAB0034329.1"/>
    <property type="molecule type" value="Genomic_DNA"/>
</dbReference>
<reference evidence="6 7" key="1">
    <citation type="submission" date="2020-02" db="EMBL/GenBank/DDBJ databases">
        <authorList>
            <person name="Ferguson B K."/>
        </authorList>
    </citation>
    <scope>NUCLEOTIDE SEQUENCE [LARGE SCALE GENOMIC DNA]</scope>
</reference>
<dbReference type="InterPro" id="IPR036770">
    <property type="entry name" value="Ankyrin_rpt-contain_sf"/>
</dbReference>
<evidence type="ECO:0000256" key="3">
    <source>
        <dbReference type="PROSITE-ProRule" id="PRU00023"/>
    </source>
</evidence>
<gene>
    <name evidence="6" type="ORF">TBRA_LOCUS6227</name>
</gene>
<dbReference type="SMART" id="SM00248">
    <property type="entry name" value="ANK"/>
    <property type="match status" value="9"/>
</dbReference>
<protein>
    <submittedName>
        <fullName evidence="6">Uncharacterized protein</fullName>
    </submittedName>
</protein>
<keyword evidence="7" id="KW-1185">Reference proteome</keyword>
<keyword evidence="5" id="KW-0472">Membrane</keyword>
<name>A0A6H5IF72_9HYME</name>
<keyword evidence="5" id="KW-0812">Transmembrane</keyword>
<dbReference type="Proteomes" id="UP000479190">
    <property type="component" value="Unassembled WGS sequence"/>
</dbReference>
<dbReference type="PROSITE" id="PS50297">
    <property type="entry name" value="ANK_REP_REGION"/>
    <property type="match status" value="4"/>
</dbReference>
<feature type="compositionally biased region" description="Basic and acidic residues" evidence="4">
    <location>
        <begin position="38"/>
        <end position="56"/>
    </location>
</feature>
<accession>A0A6H5IF72</accession>
<keyword evidence="1" id="KW-0677">Repeat</keyword>
<evidence type="ECO:0000256" key="2">
    <source>
        <dbReference type="ARBA" id="ARBA00023043"/>
    </source>
</evidence>
<dbReference type="PANTHER" id="PTHR24198">
    <property type="entry name" value="ANKYRIN REPEAT AND PROTEIN KINASE DOMAIN-CONTAINING PROTEIN"/>
    <property type="match status" value="1"/>
</dbReference>
<feature type="repeat" description="ANK" evidence="3">
    <location>
        <begin position="781"/>
        <end position="813"/>
    </location>
</feature>
<feature type="repeat" description="ANK" evidence="3">
    <location>
        <begin position="708"/>
        <end position="741"/>
    </location>
</feature>
<feature type="region of interest" description="Disordered" evidence="4">
    <location>
        <begin position="387"/>
        <end position="423"/>
    </location>
</feature>
<dbReference type="SUPFAM" id="SSF48403">
    <property type="entry name" value="Ankyrin repeat"/>
    <property type="match status" value="1"/>
</dbReference>
<feature type="region of interest" description="Disordered" evidence="4">
    <location>
        <begin position="34"/>
        <end position="57"/>
    </location>
</feature>
<feature type="region of interest" description="Disordered" evidence="4">
    <location>
        <begin position="493"/>
        <end position="534"/>
    </location>
</feature>
<feature type="repeat" description="ANK" evidence="3">
    <location>
        <begin position="1318"/>
        <end position="1350"/>
    </location>
</feature>
<keyword evidence="2 3" id="KW-0040">ANK repeat</keyword>
<dbReference type="Pfam" id="PF00023">
    <property type="entry name" value="Ank"/>
    <property type="match status" value="1"/>
</dbReference>
<feature type="compositionally biased region" description="Basic and acidic residues" evidence="4">
    <location>
        <begin position="411"/>
        <end position="421"/>
    </location>
</feature>
<evidence type="ECO:0000313" key="7">
    <source>
        <dbReference type="Proteomes" id="UP000479190"/>
    </source>
</evidence>
<organism evidence="6 7">
    <name type="scientific">Trichogramma brassicae</name>
    <dbReference type="NCBI Taxonomy" id="86971"/>
    <lineage>
        <taxon>Eukaryota</taxon>
        <taxon>Metazoa</taxon>
        <taxon>Ecdysozoa</taxon>
        <taxon>Arthropoda</taxon>
        <taxon>Hexapoda</taxon>
        <taxon>Insecta</taxon>
        <taxon>Pterygota</taxon>
        <taxon>Neoptera</taxon>
        <taxon>Endopterygota</taxon>
        <taxon>Hymenoptera</taxon>
        <taxon>Apocrita</taxon>
        <taxon>Proctotrupomorpha</taxon>
        <taxon>Chalcidoidea</taxon>
        <taxon>Trichogrammatidae</taxon>
        <taxon>Trichogramma</taxon>
    </lineage>
</organism>
<dbReference type="PROSITE" id="PS50088">
    <property type="entry name" value="ANK_REPEAT"/>
    <property type="match status" value="4"/>
</dbReference>
<keyword evidence="5" id="KW-1133">Transmembrane helix</keyword>
<proteinExistence type="predicted"/>
<evidence type="ECO:0000256" key="4">
    <source>
        <dbReference type="SAM" id="MobiDB-lite"/>
    </source>
</evidence>
<evidence type="ECO:0000256" key="5">
    <source>
        <dbReference type="SAM" id="Phobius"/>
    </source>
</evidence>
<dbReference type="PANTHER" id="PTHR24198:SF165">
    <property type="entry name" value="ANKYRIN REPEAT-CONTAINING PROTEIN-RELATED"/>
    <property type="match status" value="1"/>
</dbReference>
<feature type="repeat" description="ANK" evidence="3">
    <location>
        <begin position="856"/>
        <end position="884"/>
    </location>
</feature>
<evidence type="ECO:0000313" key="6">
    <source>
        <dbReference type="EMBL" id="CAB0034329.1"/>
    </source>
</evidence>
<dbReference type="InterPro" id="IPR002110">
    <property type="entry name" value="Ankyrin_rpt"/>
</dbReference>
<dbReference type="OrthoDB" id="10519831at2759"/>
<dbReference type="Pfam" id="PF12796">
    <property type="entry name" value="Ank_2"/>
    <property type="match status" value="2"/>
</dbReference>
<sequence>MCRRARAATVHDTRVARPPLNVVLSKPHAAFDFFGTGSKEEEKKQEPKDEKADNEKNQIVPWMPKYDINKLAQKLDLDWLITNKTRVSGGLRPHGWETEISRKGLDPETGGIDFNAKLTKPINGKWNTDVAVEGLMPIGSDSKIHGTYVRKDGKSAWAVDYFKKFFDKSYGSLDVNVGARKPFEGPIKSMYGIDGSLAIDKDTGLSGSIRKEGDKTAWHFEAGHTLVDNDHANVELVAGVNKSPSGKVKKIMGATASLGKPSDVGHIKGEILTENEKNSWYLEFLHRMLDSEYGKLSVNGSLDKTMEGDLKKQIGGEASLILPKTQLHGGINKEDDKTSWYVEGGHRLVGDDNASLNVVAGLSKRTGDALKAAMGLNTTYKKKKIGPMKTIDENDDDIANGKKQRQSSRADSTEGRGRETEPTGMDILRTLIWSTQFFLTPSVLDMGYSAQYKARNIEKVTICQVSGKNIRSKAVSSRTSTWSFGLARTEDGQSAFPERKEQHRGSCIGVGRKGVHSDDDDDDDDNDVRPIRGTRGDGYYIRGGSIHVSSCSHIEGERHEFTRQLYPLVRDWIDAVPNHRDIFREGDIESLLNATYTGKDSLQNDFQRSELIGFLARTGYKDEPEVGEDGKPLLRRTTVVHRAARRYRGAAYDIHDLFQIFHRFDANYFDEDGLTHFHIACQYGCDDVVQKFLDLGRVDPNACPVPRTGNSPLHLALKHVSRFGVVALLLNRGADPNSTNLEGWTPLHVVSQNLSDDSLELFFRIVKELNLSVHIDAQSKLGRTPLHLAMHHGRKKKVESLLRRGANPNLVTSREFTPLHEACATRGCDRIGLTKLFFVVNDELNQSVEIDARDKWGRTPLHYAVAHLLPHNVDVLLDRGADLSGFAFPTEKDFDQFHEIRNERHYHCKYNLVSRALAVLNVLEKRGRELCQSEALIVMKFFAKRGLFEKSGHLEPNWYEDEEIASKVKEVMTKADLSLYDLMRLRPREAEKLCTNTDFCEFFMLGSGKDLQRYNAVSDGQKCYAVPTAPRKGWLRLGYSSFSHPLLSRSFLHRASIGPERSHSVALSHAQKRQKISAKAASPIPVKQLKKVNVQWHHRKADQEIFYKQSIPPTVIEVETSTVYSVKEIITKCVAVFKDEVTAKHFEGENQTYQVFQLFWWTTSRDASTMINQATDQQLEKFYTFNDSIKIFVKYNMEHIDEDEEVQEIPLEHPVGNDNVWVDVEEDQLIPWADRDYNDDPRGVNVDLHLAVMRRDERRMEEAIEDGASPDFCYGGGKTVLHQLCEGADDHVDFYAVLKKNFEENNRPMNLKNKRDDSGNTPLHTALFNQNFALARKLIEEGTDTNLRNGNEQTPLHVYCLQGTDETDIVVQILLSSGTVDLNAVDNQNKTPRDVALDRVYRHQWFVYFQYRPARAMCEGIRRIDEPDLPKLRYQLDRSSYVQLRSTMQYFMTQAIALRVLCWSAPSREFFDRSKVCVVRESVIIPGQKGGKPCRSSSCIKTSTTVSYWCTRYKHVPCDDFLRGSREVSVGFHLNFLSRVTPRYLVASLTSSLTPLKVIGLKSSILCLLLKSTRFNLSGLAISPVLSHQDIFKMIRKSSAYKFASLRPRFERRRGDSREIQNLMHDTPEESCSPDESSAKGKKKNAIKILFKTMVICRGLRVVSRTLYCINSPSGGAIPRSAASRHATFGGDFEPSYKCNMAYLEYGERDLQKMWLYSFVTRSERLAQGASSMHEDSNERGIRQEDYSYADAPTDTRTIGCVRVRWFFFNCLFFCASLRRISRDCILCDGSRIDLGLTTATGKVFLRGIYSFRTIVFFIKSISMFLFLEFARSFAATRLNSSSRRNYHCSAQYRNSALLIFLPALDIFGCGTPGSCSAAMAAPEFVLELARPRNYRAQRKDLNFRGF</sequence>
<feature type="region of interest" description="Disordered" evidence="4">
    <location>
        <begin position="1617"/>
        <end position="1639"/>
    </location>
</feature>
<evidence type="ECO:0000256" key="1">
    <source>
        <dbReference type="ARBA" id="ARBA00022737"/>
    </source>
</evidence>